<evidence type="ECO:0000313" key="2">
    <source>
        <dbReference type="EMBL" id="PLB44280.1"/>
    </source>
</evidence>
<dbReference type="Proteomes" id="UP000234275">
    <property type="component" value="Unassembled WGS sequence"/>
</dbReference>
<evidence type="ECO:0000313" key="3">
    <source>
        <dbReference type="Proteomes" id="UP000234275"/>
    </source>
</evidence>
<dbReference type="RefSeq" id="XP_024699582.1">
    <property type="nucleotide sequence ID" value="XM_024850116.1"/>
</dbReference>
<gene>
    <name evidence="2" type="ORF">P170DRAFT_440587</name>
</gene>
<protein>
    <submittedName>
        <fullName evidence="2">SGNH hydrolase</fullName>
    </submittedName>
</protein>
<keyword evidence="2" id="KW-0378">Hydrolase</keyword>
<dbReference type="PANTHER" id="PTHR30383">
    <property type="entry name" value="THIOESTERASE 1/PROTEASE 1/LYSOPHOSPHOLIPASE L1"/>
    <property type="match status" value="1"/>
</dbReference>
<dbReference type="GO" id="GO:0004622">
    <property type="term" value="F:phosphatidylcholine lysophospholipase activity"/>
    <property type="evidence" value="ECO:0007669"/>
    <property type="project" value="TreeGrafter"/>
</dbReference>
<keyword evidence="1" id="KW-0732">Signal</keyword>
<dbReference type="Gene3D" id="3.40.50.1110">
    <property type="entry name" value="SGNH hydrolase"/>
    <property type="match status" value="1"/>
</dbReference>
<dbReference type="PANTHER" id="PTHR30383:SF5">
    <property type="entry name" value="SGNH HYDROLASE-TYPE ESTERASE DOMAIN-CONTAINING PROTEIN"/>
    <property type="match status" value="1"/>
</dbReference>
<name>A0A2I2FUG3_9EURO</name>
<proteinExistence type="predicted"/>
<dbReference type="EMBL" id="MSFO01000009">
    <property type="protein sequence ID" value="PLB44280.1"/>
    <property type="molecule type" value="Genomic_DNA"/>
</dbReference>
<dbReference type="GeneID" id="36557815"/>
<comment type="caution">
    <text evidence="2">The sequence shown here is derived from an EMBL/GenBank/DDBJ whole genome shotgun (WGS) entry which is preliminary data.</text>
</comment>
<dbReference type="InterPro" id="IPR036514">
    <property type="entry name" value="SGNH_hydro_sf"/>
</dbReference>
<organism evidence="2 3">
    <name type="scientific">Aspergillus steynii IBT 23096</name>
    <dbReference type="NCBI Taxonomy" id="1392250"/>
    <lineage>
        <taxon>Eukaryota</taxon>
        <taxon>Fungi</taxon>
        <taxon>Dikarya</taxon>
        <taxon>Ascomycota</taxon>
        <taxon>Pezizomycotina</taxon>
        <taxon>Eurotiomycetes</taxon>
        <taxon>Eurotiomycetidae</taxon>
        <taxon>Eurotiales</taxon>
        <taxon>Aspergillaceae</taxon>
        <taxon>Aspergillus</taxon>
        <taxon>Aspergillus subgen. Circumdati</taxon>
    </lineage>
</organism>
<evidence type="ECO:0000256" key="1">
    <source>
        <dbReference type="SAM" id="SignalP"/>
    </source>
</evidence>
<dbReference type="SUPFAM" id="SSF52266">
    <property type="entry name" value="SGNH hydrolase"/>
    <property type="match status" value="1"/>
</dbReference>
<sequence length="289" mass="30908">MQFPLSFLAASFLPSFGFGLSPPLSRPNHTNLLREDASPGLSLSPSTVTASINQGTPLRVLSLGDSITLGYNDPTGNSYRRDLQCQLWTGGNPVSMIGSVQHGDWANNHHEAWVYHTIDEIVTKGTPELTRRHEKPNVILLHAGTVNFVLNKNVTEAPARLGAALDFITANNPQALLVVAQLIPEHNATVNALIDRYNAALPAVVAARARVGRRVILAAMRGVQLDMLPDGVHPAGVSSTLMARSFYEAIVEGGRRGLLLPLSAEEQEAFVDEGASAVQPSGECGLALE</sequence>
<dbReference type="CDD" id="cd01833">
    <property type="entry name" value="XynB_like"/>
    <property type="match status" value="1"/>
</dbReference>
<dbReference type="OrthoDB" id="6123at2759"/>
<dbReference type="AlphaFoldDB" id="A0A2I2FUG3"/>
<dbReference type="InterPro" id="IPR051532">
    <property type="entry name" value="Ester_Hydrolysis_Enzymes"/>
</dbReference>
<reference evidence="2 3" key="1">
    <citation type="submission" date="2016-12" db="EMBL/GenBank/DDBJ databases">
        <title>The genomes of Aspergillus section Nigri reveals drivers in fungal speciation.</title>
        <authorList>
            <consortium name="DOE Joint Genome Institute"/>
            <person name="Vesth T.C."/>
            <person name="Nybo J."/>
            <person name="Theobald S."/>
            <person name="Brandl J."/>
            <person name="Frisvad J.C."/>
            <person name="Nielsen K.F."/>
            <person name="Lyhne E.K."/>
            <person name="Kogle M.E."/>
            <person name="Kuo A."/>
            <person name="Riley R."/>
            <person name="Clum A."/>
            <person name="Nolan M."/>
            <person name="Lipzen A."/>
            <person name="Salamov A."/>
            <person name="Henrissat B."/>
            <person name="Wiebenga A."/>
            <person name="De Vries R.P."/>
            <person name="Grigoriev I.V."/>
            <person name="Mortensen U.H."/>
            <person name="Andersen M.R."/>
            <person name="Baker S.E."/>
        </authorList>
    </citation>
    <scope>NUCLEOTIDE SEQUENCE [LARGE SCALE GENOMIC DNA]</scope>
    <source>
        <strain evidence="2 3">IBT 23096</strain>
    </source>
</reference>
<dbReference type="VEuPathDB" id="FungiDB:P170DRAFT_440587"/>
<feature type="signal peptide" evidence="1">
    <location>
        <begin position="1"/>
        <end position="19"/>
    </location>
</feature>
<keyword evidence="3" id="KW-1185">Reference proteome</keyword>
<feature type="chain" id="PRO_5014133807" evidence="1">
    <location>
        <begin position="20"/>
        <end position="289"/>
    </location>
</feature>
<accession>A0A2I2FUG3</accession>
<dbReference type="STRING" id="1392250.A0A2I2FUG3"/>